<dbReference type="InterPro" id="IPR027372">
    <property type="entry name" value="Phytase-like_dom"/>
</dbReference>
<evidence type="ECO:0000313" key="4">
    <source>
        <dbReference type="Proteomes" id="UP000199356"/>
    </source>
</evidence>
<dbReference type="AlphaFoldDB" id="A0A1I5L5X9"/>
<accession>A0A1I5L5X9</accession>
<keyword evidence="1" id="KW-0732">Signal</keyword>
<feature type="domain" description="Phytase-like" evidence="2">
    <location>
        <begin position="41"/>
        <end position="279"/>
    </location>
</feature>
<evidence type="ECO:0000259" key="2">
    <source>
        <dbReference type="Pfam" id="PF13449"/>
    </source>
</evidence>
<gene>
    <name evidence="3" type="ORF">SAMN04488047_101478</name>
</gene>
<dbReference type="Pfam" id="PF13449">
    <property type="entry name" value="Phytase-like"/>
    <property type="match status" value="1"/>
</dbReference>
<dbReference type="Gene3D" id="2.130.10.10">
    <property type="entry name" value="YVTN repeat-like/Quinoprotein amine dehydrogenase"/>
    <property type="match status" value="1"/>
</dbReference>
<dbReference type="Proteomes" id="UP000199356">
    <property type="component" value="Unassembled WGS sequence"/>
</dbReference>
<dbReference type="OrthoDB" id="9798693at2"/>
<name>A0A1I5L5X9_9RHOB</name>
<dbReference type="InterPro" id="IPR015943">
    <property type="entry name" value="WD40/YVTN_repeat-like_dom_sf"/>
</dbReference>
<dbReference type="SUPFAM" id="SSF101898">
    <property type="entry name" value="NHL repeat"/>
    <property type="match status" value="1"/>
</dbReference>
<protein>
    <recommendedName>
        <fullName evidence="2">Phytase-like domain-containing protein</fullName>
    </recommendedName>
</protein>
<dbReference type="PIRSF" id="PIRSF031900">
    <property type="entry name" value="UCP031900"/>
    <property type="match status" value="1"/>
</dbReference>
<proteinExistence type="predicted"/>
<dbReference type="PROSITE" id="PS51257">
    <property type="entry name" value="PROKAR_LIPOPROTEIN"/>
    <property type="match status" value="1"/>
</dbReference>
<feature type="signal peptide" evidence="1">
    <location>
        <begin position="1"/>
        <end position="21"/>
    </location>
</feature>
<evidence type="ECO:0000313" key="3">
    <source>
        <dbReference type="EMBL" id="SFO92582.1"/>
    </source>
</evidence>
<reference evidence="3 4" key="1">
    <citation type="submission" date="2016-10" db="EMBL/GenBank/DDBJ databases">
        <authorList>
            <person name="de Groot N.N."/>
        </authorList>
    </citation>
    <scope>NUCLEOTIDE SEQUENCE [LARGE SCALE GENOMIC DNA]</scope>
    <source>
        <strain evidence="3 4">DSM 19547</strain>
    </source>
</reference>
<dbReference type="EMBL" id="FOXA01000001">
    <property type="protein sequence ID" value="SFO92582.1"/>
    <property type="molecule type" value="Genomic_DNA"/>
</dbReference>
<sequence>MQRRSFAALTAALLIAGCASALPADVRFLGDFDWDMRDDRHGGYSGLELGEDGRRFLAISDRGWIVDGRLEREDGRIATVLADRPQRLKGLSGQGIKKDFEDAEGLAVASDGRIFISFEGEHRVWSYASPGAVPEALARHPDFAAMQQNSSLEALAVGPDGALYTLPERSGALARPFPVYRYADGRWTQPFEIPRRGELLPVGMDLGPDGRLYLLERHFAGIFGFSSRVRRFTLDGGDIVEEETLLETASAQHDNLEGISVWRDGGGRLRLTMISDDNFTALQSTEIVEYVVPD</sequence>
<dbReference type="InterPro" id="IPR014567">
    <property type="entry name" value="UCP031900"/>
</dbReference>
<feature type="chain" id="PRO_5011595792" description="Phytase-like domain-containing protein" evidence="1">
    <location>
        <begin position="22"/>
        <end position="294"/>
    </location>
</feature>
<evidence type="ECO:0000256" key="1">
    <source>
        <dbReference type="SAM" id="SignalP"/>
    </source>
</evidence>
<organism evidence="3 4">
    <name type="scientific">Tranquillimonas alkanivorans</name>
    <dbReference type="NCBI Taxonomy" id="441119"/>
    <lineage>
        <taxon>Bacteria</taxon>
        <taxon>Pseudomonadati</taxon>
        <taxon>Pseudomonadota</taxon>
        <taxon>Alphaproteobacteria</taxon>
        <taxon>Rhodobacterales</taxon>
        <taxon>Roseobacteraceae</taxon>
        <taxon>Tranquillimonas</taxon>
    </lineage>
</organism>
<dbReference type="STRING" id="441119.SAMN04488047_101478"/>
<keyword evidence="4" id="KW-1185">Reference proteome</keyword>
<dbReference type="RefSeq" id="WP_093417130.1">
    <property type="nucleotide sequence ID" value="NZ_FOXA01000001.1"/>
</dbReference>